<dbReference type="SUPFAM" id="SSF109604">
    <property type="entry name" value="HD-domain/PDEase-like"/>
    <property type="match status" value="1"/>
</dbReference>
<accession>A0A914VXD0</accession>
<dbReference type="GO" id="GO:0005737">
    <property type="term" value="C:cytoplasm"/>
    <property type="evidence" value="ECO:0007669"/>
    <property type="project" value="UniProtKB-SubCell"/>
</dbReference>
<comment type="subcellular location">
    <subcellularLocation>
        <location evidence="1 13">Cytoplasm</location>
    </subcellularLocation>
</comment>
<evidence type="ECO:0000256" key="12">
    <source>
        <dbReference type="PIRSR" id="PIRSR607828-2"/>
    </source>
</evidence>
<protein>
    <recommendedName>
        <fullName evidence="5 13">Inositol oxygenase</fullName>
        <ecNumber evidence="4 13">1.13.99.1</ecNumber>
    </recommendedName>
    <alternativeName>
        <fullName evidence="10 13">Myo-inositol oxygenase</fullName>
    </alternativeName>
</protein>
<dbReference type="PANTHER" id="PTHR12588:SF0">
    <property type="entry name" value="INOSITOL OXYGENASE"/>
    <property type="match status" value="1"/>
</dbReference>
<evidence type="ECO:0000256" key="6">
    <source>
        <dbReference type="ARBA" id="ARBA00022490"/>
    </source>
</evidence>
<evidence type="ECO:0000256" key="7">
    <source>
        <dbReference type="ARBA" id="ARBA00022723"/>
    </source>
</evidence>
<evidence type="ECO:0000256" key="5">
    <source>
        <dbReference type="ARBA" id="ARBA00019269"/>
    </source>
</evidence>
<evidence type="ECO:0000256" key="13">
    <source>
        <dbReference type="RuleBase" id="RU367039"/>
    </source>
</evidence>
<dbReference type="GO" id="GO:0019310">
    <property type="term" value="P:inositol catabolic process"/>
    <property type="evidence" value="ECO:0007669"/>
    <property type="project" value="UniProtKB-UniRule"/>
</dbReference>
<feature type="binding site" evidence="12">
    <location>
        <position position="10"/>
    </location>
    <ligand>
        <name>Fe cation</name>
        <dbReference type="ChEBI" id="CHEBI:24875"/>
        <label>1</label>
    </ligand>
</feature>
<comment type="cofactor">
    <cofactor evidence="12 13">
        <name>Fe cation</name>
        <dbReference type="ChEBI" id="CHEBI:24875"/>
    </cofactor>
    <text evidence="12 13">Binds 2 iron ions per subunit.</text>
</comment>
<proteinExistence type="inferred from homology"/>
<keyword evidence="14" id="KW-1185">Reference proteome</keyword>
<name>A0A914VXD0_9BILA</name>
<dbReference type="InterPro" id="IPR007828">
    <property type="entry name" value="Inositol_oxygenase"/>
</dbReference>
<keyword evidence="6 13" id="KW-0963">Cytoplasm</keyword>
<evidence type="ECO:0000256" key="1">
    <source>
        <dbReference type="ARBA" id="ARBA00004496"/>
    </source>
</evidence>
<evidence type="ECO:0000256" key="4">
    <source>
        <dbReference type="ARBA" id="ARBA00011919"/>
    </source>
</evidence>
<evidence type="ECO:0000313" key="15">
    <source>
        <dbReference type="WBParaSite" id="PSAMB.scaffold2588size22375.g18395.t1"/>
    </source>
</evidence>
<sequence length="198" mass="23390">MRVDVPNIVHAYQTAERIREVHPDKDWFHLTGLIHDLGKIMSMYGEHQWATTGDTYPVGCDPAASIVYRDTSFDKNPDINDPRYSSKLGIYEEGCGLDKLMMTWGHDEYMYQVLKNHPTCTLPEEGLYAIRFHSFYPWHTGRDYTFFENETDKKMYPWLMEMNKFDLYSKSDDLPDIEKLEGYYQGLIDKYMPGLIKW</sequence>
<dbReference type="PANTHER" id="PTHR12588">
    <property type="entry name" value="MYOINOSITOL OXYGENASE"/>
    <property type="match status" value="1"/>
</dbReference>
<evidence type="ECO:0000256" key="10">
    <source>
        <dbReference type="ARBA" id="ARBA00029668"/>
    </source>
</evidence>
<feature type="binding site" evidence="12">
    <location>
        <position position="106"/>
    </location>
    <ligand>
        <name>Fe cation</name>
        <dbReference type="ChEBI" id="CHEBI:24875"/>
        <label>1</label>
    </ligand>
</feature>
<dbReference type="GO" id="GO:0050113">
    <property type="term" value="F:inositol oxygenase activity"/>
    <property type="evidence" value="ECO:0007669"/>
    <property type="project" value="UniProtKB-UniRule"/>
</dbReference>
<comment type="catalytic activity">
    <reaction evidence="11 13">
        <text>myo-inositol + O2 = D-glucuronate + H2O + H(+)</text>
        <dbReference type="Rhea" id="RHEA:23696"/>
        <dbReference type="ChEBI" id="CHEBI:15377"/>
        <dbReference type="ChEBI" id="CHEBI:15378"/>
        <dbReference type="ChEBI" id="CHEBI:15379"/>
        <dbReference type="ChEBI" id="CHEBI:17268"/>
        <dbReference type="ChEBI" id="CHEBI:58720"/>
        <dbReference type="EC" id="1.13.99.1"/>
    </reaction>
</comment>
<organism evidence="14 15">
    <name type="scientific">Plectus sambesii</name>
    <dbReference type="NCBI Taxonomy" id="2011161"/>
    <lineage>
        <taxon>Eukaryota</taxon>
        <taxon>Metazoa</taxon>
        <taxon>Ecdysozoa</taxon>
        <taxon>Nematoda</taxon>
        <taxon>Chromadorea</taxon>
        <taxon>Plectida</taxon>
        <taxon>Plectina</taxon>
        <taxon>Plectoidea</taxon>
        <taxon>Plectidae</taxon>
        <taxon>Plectus</taxon>
    </lineage>
</organism>
<evidence type="ECO:0000256" key="11">
    <source>
        <dbReference type="ARBA" id="ARBA00048271"/>
    </source>
</evidence>
<evidence type="ECO:0000256" key="9">
    <source>
        <dbReference type="ARBA" id="ARBA00023004"/>
    </source>
</evidence>
<feature type="binding site" evidence="12">
    <location>
        <position position="35"/>
    </location>
    <ligand>
        <name>Fe cation</name>
        <dbReference type="ChEBI" id="CHEBI:24875"/>
        <label>1</label>
    </ligand>
</feature>
<dbReference type="WBParaSite" id="PSAMB.scaffold2588size22375.g18395.t1">
    <property type="protein sequence ID" value="PSAMB.scaffold2588size22375.g18395.t1"/>
    <property type="gene ID" value="PSAMB.scaffold2588size22375.g18395"/>
</dbReference>
<keyword evidence="8 13" id="KW-0560">Oxidoreductase</keyword>
<evidence type="ECO:0000256" key="2">
    <source>
        <dbReference type="ARBA" id="ARBA00005167"/>
    </source>
</evidence>
<comment type="similarity">
    <text evidence="3 13">Belongs to the myo-inositol oxygenase family.</text>
</comment>
<feature type="binding site" evidence="12">
    <location>
        <position position="133"/>
    </location>
    <ligand>
        <name>Fe cation</name>
        <dbReference type="ChEBI" id="CHEBI:24875"/>
        <label>1</label>
    </ligand>
</feature>
<feature type="binding site" evidence="12">
    <location>
        <position position="166"/>
    </location>
    <ligand>
        <name>Fe cation</name>
        <dbReference type="ChEBI" id="CHEBI:24875"/>
        <label>1</label>
    </ligand>
</feature>
<reference evidence="15" key="1">
    <citation type="submission" date="2022-11" db="UniProtKB">
        <authorList>
            <consortium name="WormBaseParasite"/>
        </authorList>
    </citation>
    <scope>IDENTIFICATION</scope>
</reference>
<comment type="pathway">
    <text evidence="2 13">Polyol metabolism; myo-inositol degradation into D-glucuronate; D-glucuronate from myo-inositol: step 1/1.</text>
</comment>
<evidence type="ECO:0000256" key="8">
    <source>
        <dbReference type="ARBA" id="ARBA00023002"/>
    </source>
</evidence>
<evidence type="ECO:0000313" key="14">
    <source>
        <dbReference type="Proteomes" id="UP000887566"/>
    </source>
</evidence>
<dbReference type="AlphaFoldDB" id="A0A914VXD0"/>
<dbReference type="Pfam" id="PF05153">
    <property type="entry name" value="MIOX"/>
    <property type="match status" value="1"/>
</dbReference>
<feature type="binding site" evidence="12">
    <location>
        <position position="36"/>
    </location>
    <ligand>
        <name>Fe cation</name>
        <dbReference type="ChEBI" id="CHEBI:24875"/>
        <label>1</label>
    </ligand>
</feature>
<dbReference type="EC" id="1.13.99.1" evidence="4 13"/>
<keyword evidence="7 12" id="KW-0479">Metal-binding</keyword>
<keyword evidence="9 12" id="KW-0408">Iron</keyword>
<dbReference type="Proteomes" id="UP000887566">
    <property type="component" value="Unplaced"/>
</dbReference>
<evidence type="ECO:0000256" key="3">
    <source>
        <dbReference type="ARBA" id="ARBA00005286"/>
    </source>
</evidence>
<dbReference type="GO" id="GO:0005506">
    <property type="term" value="F:iron ion binding"/>
    <property type="evidence" value="ECO:0007669"/>
    <property type="project" value="InterPro"/>
</dbReference>